<reference evidence="3" key="1">
    <citation type="journal article" date="2018" name="Nat. Microbiol.">
        <title>Leveraging single-cell genomics to expand the fungal tree of life.</title>
        <authorList>
            <person name="Ahrendt S.R."/>
            <person name="Quandt C.A."/>
            <person name="Ciobanu D."/>
            <person name="Clum A."/>
            <person name="Salamov A."/>
            <person name="Andreopoulos B."/>
            <person name="Cheng J.F."/>
            <person name="Woyke T."/>
            <person name="Pelin A."/>
            <person name="Henrissat B."/>
            <person name="Reynolds N.K."/>
            <person name="Benny G.L."/>
            <person name="Smith M.E."/>
            <person name="James T.Y."/>
            <person name="Grigoriev I.V."/>
        </authorList>
    </citation>
    <scope>NUCLEOTIDE SEQUENCE [LARGE SCALE GENOMIC DNA]</scope>
</reference>
<organism evidence="2 3">
    <name type="scientific">Blyttiomyces helicus</name>
    <dbReference type="NCBI Taxonomy" id="388810"/>
    <lineage>
        <taxon>Eukaryota</taxon>
        <taxon>Fungi</taxon>
        <taxon>Fungi incertae sedis</taxon>
        <taxon>Chytridiomycota</taxon>
        <taxon>Chytridiomycota incertae sedis</taxon>
        <taxon>Chytridiomycetes</taxon>
        <taxon>Chytridiomycetes incertae sedis</taxon>
        <taxon>Blyttiomyces</taxon>
    </lineage>
</organism>
<dbReference type="Gene3D" id="2.120.10.80">
    <property type="entry name" value="Kelch-type beta propeller"/>
    <property type="match status" value="1"/>
</dbReference>
<dbReference type="SUPFAM" id="SSF117281">
    <property type="entry name" value="Kelch motif"/>
    <property type="match status" value="1"/>
</dbReference>
<accession>A0A4P9W773</accession>
<dbReference type="InterPro" id="IPR015915">
    <property type="entry name" value="Kelch-typ_b-propeller"/>
</dbReference>
<evidence type="ECO:0000256" key="1">
    <source>
        <dbReference type="SAM" id="SignalP"/>
    </source>
</evidence>
<dbReference type="AlphaFoldDB" id="A0A4P9W773"/>
<name>A0A4P9W773_9FUNG</name>
<evidence type="ECO:0000313" key="3">
    <source>
        <dbReference type="Proteomes" id="UP000269721"/>
    </source>
</evidence>
<feature type="signal peptide" evidence="1">
    <location>
        <begin position="1"/>
        <end position="19"/>
    </location>
</feature>
<feature type="non-terminal residue" evidence="2">
    <location>
        <position position="187"/>
    </location>
</feature>
<proteinExistence type="predicted"/>
<gene>
    <name evidence="2" type="ORF">BDK51DRAFT_50654</name>
</gene>
<sequence length="187" mass="20047">MHASILLLTLLSLLNPTLSQPAQITIPPWSTGSALLPWRTHRLLYFGGAQVLVDPSTRAYSTPARASADVWMYDTAMNMWTVLAAGSSPGAPPPFRWCAAAVDGDTMYAVVDEGEADRRGAGNGTVVSGVNMKMEWCPTDSSVMYDISYPTAEEAGRAVRLLGQSVLAGRVIYVWVPTAEEREAVGG</sequence>
<feature type="chain" id="PRO_5020199196" evidence="1">
    <location>
        <begin position="20"/>
        <end position="187"/>
    </location>
</feature>
<protein>
    <submittedName>
        <fullName evidence="2">Uncharacterized protein</fullName>
    </submittedName>
</protein>
<keyword evidence="3" id="KW-1185">Reference proteome</keyword>
<keyword evidence="1" id="KW-0732">Signal</keyword>
<dbReference type="Proteomes" id="UP000269721">
    <property type="component" value="Unassembled WGS sequence"/>
</dbReference>
<evidence type="ECO:0000313" key="2">
    <source>
        <dbReference type="EMBL" id="RKO87225.1"/>
    </source>
</evidence>
<dbReference type="EMBL" id="KZ997585">
    <property type="protein sequence ID" value="RKO87225.1"/>
    <property type="molecule type" value="Genomic_DNA"/>
</dbReference>